<dbReference type="STRING" id="1664694.A0A0N1HWX4"/>
<evidence type="ECO:0000259" key="6">
    <source>
        <dbReference type="Pfam" id="PF00925"/>
    </source>
</evidence>
<protein>
    <submittedName>
        <fullName evidence="8">Putative GTP cyclohydrolase URC1</fullName>
    </submittedName>
</protein>
<evidence type="ECO:0000259" key="7">
    <source>
        <dbReference type="Pfam" id="PF12471"/>
    </source>
</evidence>
<evidence type="ECO:0000313" key="9">
    <source>
        <dbReference type="Proteomes" id="UP000038010"/>
    </source>
</evidence>
<feature type="compositionally biased region" description="Polar residues" evidence="5">
    <location>
        <begin position="37"/>
        <end position="57"/>
    </location>
</feature>
<dbReference type="VEuPathDB" id="FungiDB:AB675_9780"/>
<evidence type="ECO:0000256" key="1">
    <source>
        <dbReference type="ARBA" id="ARBA00008131"/>
    </source>
</evidence>
<dbReference type="Gene3D" id="3.40.50.10990">
    <property type="entry name" value="GTP cyclohydrolase II"/>
    <property type="match status" value="1"/>
</dbReference>
<dbReference type="InterPro" id="IPR022163">
    <property type="entry name" value="GTP_CH_N"/>
</dbReference>
<evidence type="ECO:0000256" key="5">
    <source>
        <dbReference type="SAM" id="MobiDB-lite"/>
    </source>
</evidence>
<dbReference type="Pfam" id="PF12471">
    <property type="entry name" value="GTP_CH_N"/>
    <property type="match status" value="1"/>
</dbReference>
<feature type="compositionally biased region" description="Low complexity" evidence="5">
    <location>
        <begin position="74"/>
        <end position="87"/>
    </location>
</feature>
<dbReference type="EMBL" id="LFJN01000007">
    <property type="protein sequence ID" value="KPI42287.1"/>
    <property type="molecule type" value="Genomic_DNA"/>
</dbReference>
<dbReference type="PANTHER" id="PTHR47259:SF2">
    <property type="entry name" value="URACIL-REGULATED PROTEIN 1"/>
    <property type="match status" value="1"/>
</dbReference>
<evidence type="ECO:0000313" key="8">
    <source>
        <dbReference type="EMBL" id="KPI42287.1"/>
    </source>
</evidence>
<accession>A0A0N1HWX4</accession>
<feature type="domain" description="GTP cyclohydrolase II" evidence="6">
    <location>
        <begin position="334"/>
        <end position="469"/>
    </location>
</feature>
<keyword evidence="3 8" id="KW-0378">Hydrolase</keyword>
<sequence length="474" mass="51799">MSSQPTNGVGSDAVLSEILSTLKRMQVDHASLAANVESLSSRVETQSTLSALRSQPRGSVRDSPSLDPMELGKAASSPSTDSPFSSSKPPPSPTARRSSVTSRIILTTYPGQSGIDPIPLDWGNSDPAKRGPVIVSRLQHTIRRRNAIGAHGGSYSIYNALAVASNNLDLEHKPDFTNTEPAANIGPFPAWGSKSKIVAMDPYGHLAPWLYKDLMLGQNIDIRPTIAVTKAHMKIPELEQSVQAGRLKPDGKICINAQGELAVTKFAVEPVWYLPGVADRFGIDEASLRRALFEYTGGSFPELITRPDIKIFLPPIGGLTVYCFGDPAKMSDPNVKLALRVHDECNGSDVFGSDICTCRPYLIFGIEEAVKEAQNGGSGVVIYFRKEGRALGEVTKYLVYNARKRGLDKASEYFQRTENIAGVKDMRFQALMPDILHWLGITKIDRMLSMSNMKHDAIVQQGIPIHERVLSQMR</sequence>
<comment type="caution">
    <text evidence="8">The sequence shown here is derived from an EMBL/GenBank/DDBJ whole genome shotgun (WGS) entry which is preliminary data.</text>
</comment>
<dbReference type="InterPro" id="IPR032677">
    <property type="entry name" value="GTP_cyclohydro_II"/>
</dbReference>
<comment type="similarity">
    <text evidence="1">Belongs to the GTP cyclohydrolase II family.</text>
</comment>
<dbReference type="InterPro" id="IPR000926">
    <property type="entry name" value="RibA"/>
</dbReference>
<keyword evidence="9" id="KW-1185">Reference proteome</keyword>
<keyword evidence="4" id="KW-0342">GTP-binding</keyword>
<dbReference type="AlphaFoldDB" id="A0A0N1HWX4"/>
<dbReference type="Pfam" id="PF00925">
    <property type="entry name" value="GTP_cyclohydro2"/>
    <property type="match status" value="1"/>
</dbReference>
<gene>
    <name evidence="8" type="ORF">AB675_9780</name>
</gene>
<evidence type="ECO:0000256" key="3">
    <source>
        <dbReference type="ARBA" id="ARBA00022801"/>
    </source>
</evidence>
<dbReference type="OrthoDB" id="57939at2759"/>
<evidence type="ECO:0000256" key="2">
    <source>
        <dbReference type="ARBA" id="ARBA00022741"/>
    </source>
</evidence>
<feature type="domain" description="GTP cyclohydrolase N-terminal" evidence="7">
    <location>
        <begin position="103"/>
        <end position="294"/>
    </location>
</feature>
<name>A0A0N1HWX4_9EURO</name>
<proteinExistence type="inferred from homology"/>
<dbReference type="CDD" id="cd00641">
    <property type="entry name" value="GTP_cyclohydro2"/>
    <property type="match status" value="1"/>
</dbReference>
<dbReference type="InterPro" id="IPR036144">
    <property type="entry name" value="RibA-like_sf"/>
</dbReference>
<keyword evidence="2" id="KW-0547">Nucleotide-binding</keyword>
<reference evidence="8 9" key="1">
    <citation type="submission" date="2015-06" db="EMBL/GenBank/DDBJ databases">
        <title>Draft genome of the ant-associated black yeast Phialophora attae CBS 131958.</title>
        <authorList>
            <person name="Moreno L.F."/>
            <person name="Stielow B.J."/>
            <person name="de Hoog S."/>
            <person name="Vicente V.A."/>
            <person name="Weiss V.A."/>
            <person name="de Vries M."/>
            <person name="Cruz L.M."/>
            <person name="Souza E.M."/>
        </authorList>
    </citation>
    <scope>NUCLEOTIDE SEQUENCE [LARGE SCALE GENOMIC DNA]</scope>
    <source>
        <strain evidence="8 9">CBS 131958</strain>
    </source>
</reference>
<dbReference type="GO" id="GO:0009231">
    <property type="term" value="P:riboflavin biosynthetic process"/>
    <property type="evidence" value="ECO:0007669"/>
    <property type="project" value="InterPro"/>
</dbReference>
<dbReference type="GeneID" id="28742224"/>
<dbReference type="Proteomes" id="UP000038010">
    <property type="component" value="Unassembled WGS sequence"/>
</dbReference>
<dbReference type="PANTHER" id="PTHR47259">
    <property type="match status" value="1"/>
</dbReference>
<organism evidence="8 9">
    <name type="scientific">Cyphellophora attinorum</name>
    <dbReference type="NCBI Taxonomy" id="1664694"/>
    <lineage>
        <taxon>Eukaryota</taxon>
        <taxon>Fungi</taxon>
        <taxon>Dikarya</taxon>
        <taxon>Ascomycota</taxon>
        <taxon>Pezizomycotina</taxon>
        <taxon>Eurotiomycetes</taxon>
        <taxon>Chaetothyriomycetidae</taxon>
        <taxon>Chaetothyriales</taxon>
        <taxon>Cyphellophoraceae</taxon>
        <taxon>Cyphellophora</taxon>
    </lineage>
</organism>
<dbReference type="GO" id="GO:0003935">
    <property type="term" value="F:GTP cyclohydrolase II activity"/>
    <property type="evidence" value="ECO:0007669"/>
    <property type="project" value="InterPro"/>
</dbReference>
<dbReference type="RefSeq" id="XP_018002250.1">
    <property type="nucleotide sequence ID" value="XM_018150344.1"/>
</dbReference>
<dbReference type="GO" id="GO:0005525">
    <property type="term" value="F:GTP binding"/>
    <property type="evidence" value="ECO:0007669"/>
    <property type="project" value="UniProtKB-KW"/>
</dbReference>
<feature type="region of interest" description="Disordered" evidence="5">
    <location>
        <begin position="37"/>
        <end position="100"/>
    </location>
</feature>
<evidence type="ECO:0000256" key="4">
    <source>
        <dbReference type="ARBA" id="ARBA00023134"/>
    </source>
</evidence>
<dbReference type="SUPFAM" id="SSF142695">
    <property type="entry name" value="RibA-like"/>
    <property type="match status" value="1"/>
</dbReference>
<dbReference type="NCBIfam" id="NF005536">
    <property type="entry name" value="PRK07198.1"/>
    <property type="match status" value="1"/>
</dbReference>